<feature type="compositionally biased region" description="Basic and acidic residues" evidence="7">
    <location>
        <begin position="1"/>
        <end position="10"/>
    </location>
</feature>
<accession>A0A7D8YSM1</accession>
<name>A0A7D8YSM1_9HELO</name>
<evidence type="ECO:0000313" key="10">
    <source>
        <dbReference type="Proteomes" id="UP000481288"/>
    </source>
</evidence>
<evidence type="ECO:0000256" key="5">
    <source>
        <dbReference type="ARBA" id="ARBA00022825"/>
    </source>
</evidence>
<keyword evidence="3" id="KW-0732">Signal</keyword>
<dbReference type="Proteomes" id="UP000481288">
    <property type="component" value="Unassembled WGS sequence"/>
</dbReference>
<dbReference type="GO" id="GO:0004252">
    <property type="term" value="F:serine-type endopeptidase activity"/>
    <property type="evidence" value="ECO:0007669"/>
    <property type="project" value="TreeGrafter"/>
</dbReference>
<dbReference type="OrthoDB" id="416344at2759"/>
<evidence type="ECO:0000256" key="7">
    <source>
        <dbReference type="SAM" id="MobiDB-lite"/>
    </source>
</evidence>
<protein>
    <recommendedName>
        <fullName evidence="6">Dipeptidyl-peptidase V</fullName>
    </recommendedName>
</protein>
<keyword evidence="4" id="KW-0378">Hydrolase</keyword>
<dbReference type="GO" id="GO:0006508">
    <property type="term" value="P:proteolysis"/>
    <property type="evidence" value="ECO:0007669"/>
    <property type="project" value="UniProtKB-KW"/>
</dbReference>
<evidence type="ECO:0000256" key="1">
    <source>
        <dbReference type="ARBA" id="ARBA00010040"/>
    </source>
</evidence>
<sequence length="700" mass="77743">MSSNRHKSEPSRFLAAPRRSGATPNPAGTHALYNLSTYSFDTHRNDTGIYVLDLGSGESHLLSQDPKSTGHAWTEFGSDVLWQKQVAGTTELWIDDAAAPGKRTYRAGIIDCLISTQKIVRLTGDAFAIVALGPKTGITAPITYSTANERSFSPSHGFIADPSTERVLWYLRFDVDASQPEHQFNLSWHIMDIIKDTGVTFAPYSGIVLTGPTNLDASPAGLIFSGRTRDQSEYEHPSWTSDAFFLSITYLKSPKAQAEMVLLRFETERYFGTVTLPTITANGLVAFLKNEDKAKMTSKNHIFYGNVYGGITKELILHWGSIGEGLWPHNPEKLTWSNDYKRIFISAADWGRQRVFEVSIPNLKAPGNRKNIPTALDIGPGSISSIYNYSSSTSDTRILVSKTGFVDSSTFLSVHQPTNTISILSTLTDCEELGLHRYQISESWFQGDGIYQVHSWIIKPSFFQEGEKYPLALLIHGGPLSSWQDSWSTRWNPVLFAEEGYIVVCPDVTGSVGYGEEFKDAAIREIAGRPYRDIEKCFAHIEQYIKCADTSNAVALGGSYGGYLIYWLAGQPFARNFKALVAHAGIFNAAALYASDVPEIWKVLFGGYDSDPAQIVKVFEKWDPAQFAHRWQTPILITHGGLDKRAPPTMGLAAFTSAGMKGVESKFLSFPDEGHFVLKPENSLQWHRVVIDWMKKHTGK</sequence>
<dbReference type="SUPFAM" id="SSF53474">
    <property type="entry name" value="alpha/beta-Hydrolases"/>
    <property type="match status" value="1"/>
</dbReference>
<dbReference type="PANTHER" id="PTHR42776:SF13">
    <property type="entry name" value="DIPEPTIDYL-PEPTIDASE 5"/>
    <property type="match status" value="1"/>
</dbReference>
<dbReference type="InterPro" id="IPR029058">
    <property type="entry name" value="AB_hydrolase_fold"/>
</dbReference>
<evidence type="ECO:0000259" key="8">
    <source>
        <dbReference type="Pfam" id="PF00326"/>
    </source>
</evidence>
<evidence type="ECO:0000256" key="6">
    <source>
        <dbReference type="ARBA" id="ARBA00032829"/>
    </source>
</evidence>
<dbReference type="EMBL" id="QGMG01001436">
    <property type="protein sequence ID" value="TVY48048.1"/>
    <property type="molecule type" value="Genomic_DNA"/>
</dbReference>
<proteinExistence type="inferred from homology"/>
<evidence type="ECO:0000256" key="4">
    <source>
        <dbReference type="ARBA" id="ARBA00022801"/>
    </source>
</evidence>
<dbReference type="Pfam" id="PF00326">
    <property type="entry name" value="Peptidase_S9"/>
    <property type="match status" value="1"/>
</dbReference>
<dbReference type="PANTHER" id="PTHR42776">
    <property type="entry name" value="SERINE PEPTIDASE S9 FAMILY MEMBER"/>
    <property type="match status" value="1"/>
</dbReference>
<reference evidence="9 10" key="1">
    <citation type="submission" date="2018-05" db="EMBL/GenBank/DDBJ databases">
        <title>Whole genome sequencing for identification of molecular markers to develop diagnostic detection tools for the regulated plant pathogen Lachnellula willkommii.</title>
        <authorList>
            <person name="Giroux E."/>
            <person name="Bilodeau G."/>
        </authorList>
    </citation>
    <scope>NUCLEOTIDE SEQUENCE [LARGE SCALE GENOMIC DNA]</scope>
    <source>
        <strain evidence="9 10">CBS 625.97</strain>
    </source>
</reference>
<dbReference type="FunFam" id="3.40.50.1820:FF:000028">
    <property type="entry name" value="S9 family peptidase"/>
    <property type="match status" value="1"/>
</dbReference>
<dbReference type="InterPro" id="IPR001375">
    <property type="entry name" value="Peptidase_S9_cat"/>
</dbReference>
<organism evidence="9 10">
    <name type="scientific">Lachnellula cervina</name>
    <dbReference type="NCBI Taxonomy" id="1316786"/>
    <lineage>
        <taxon>Eukaryota</taxon>
        <taxon>Fungi</taxon>
        <taxon>Dikarya</taxon>
        <taxon>Ascomycota</taxon>
        <taxon>Pezizomycotina</taxon>
        <taxon>Leotiomycetes</taxon>
        <taxon>Helotiales</taxon>
        <taxon>Lachnaceae</taxon>
        <taxon>Lachnellula</taxon>
    </lineage>
</organism>
<keyword evidence="10" id="KW-1185">Reference proteome</keyword>
<comment type="caution">
    <text evidence="9">The sequence shown here is derived from an EMBL/GenBank/DDBJ whole genome shotgun (WGS) entry which is preliminary data.</text>
</comment>
<dbReference type="AlphaFoldDB" id="A0A7D8YSM1"/>
<evidence type="ECO:0000313" key="9">
    <source>
        <dbReference type="EMBL" id="TVY48048.1"/>
    </source>
</evidence>
<feature type="domain" description="Peptidase S9 prolyl oligopeptidase catalytic" evidence="8">
    <location>
        <begin position="487"/>
        <end position="699"/>
    </location>
</feature>
<dbReference type="Gene3D" id="3.40.50.1820">
    <property type="entry name" value="alpha/beta hydrolase"/>
    <property type="match status" value="1"/>
</dbReference>
<gene>
    <name evidence="9" type="ORF">LCER1_G007567</name>
</gene>
<comment type="similarity">
    <text evidence="1">Belongs to the peptidase S9C family.</text>
</comment>
<keyword evidence="5" id="KW-0720">Serine protease</keyword>
<evidence type="ECO:0000256" key="2">
    <source>
        <dbReference type="ARBA" id="ARBA00022670"/>
    </source>
</evidence>
<keyword evidence="2" id="KW-0645">Protease</keyword>
<feature type="region of interest" description="Disordered" evidence="7">
    <location>
        <begin position="1"/>
        <end position="28"/>
    </location>
</feature>
<evidence type="ECO:0000256" key="3">
    <source>
        <dbReference type="ARBA" id="ARBA00022729"/>
    </source>
</evidence>